<dbReference type="EMBL" id="CP002688">
    <property type="protein sequence ID" value="ANM69958.1"/>
    <property type="molecule type" value="Genomic_DNA"/>
</dbReference>
<dbReference type="SMR" id="A0A1P8BED2"/>
<organism evidence="2 3">
    <name type="scientific">Arabidopsis thaliana</name>
    <name type="common">Mouse-ear cress</name>
    <dbReference type="NCBI Taxonomy" id="3702"/>
    <lineage>
        <taxon>Eukaryota</taxon>
        <taxon>Viridiplantae</taxon>
        <taxon>Streptophyta</taxon>
        <taxon>Embryophyta</taxon>
        <taxon>Tracheophyta</taxon>
        <taxon>Spermatophyta</taxon>
        <taxon>Magnoliopsida</taxon>
        <taxon>eudicotyledons</taxon>
        <taxon>Gunneridae</taxon>
        <taxon>Pentapetalae</taxon>
        <taxon>rosids</taxon>
        <taxon>malvids</taxon>
        <taxon>Brassicales</taxon>
        <taxon>Brassicaceae</taxon>
        <taxon>Camelineae</taxon>
        <taxon>Arabidopsis</taxon>
    </lineage>
</organism>
<dbReference type="AlphaFoldDB" id="A0A1P8BED2"/>
<evidence type="ECO:0000313" key="1">
    <source>
        <dbReference type="Araport" id="AT5G22796"/>
    </source>
</evidence>
<dbReference type="KEGG" id="ath:AT5G22796"/>
<reference evidence="3" key="2">
    <citation type="journal article" date="2017" name="Plant J.">
        <title>Araport11: a complete reannotation of the Arabidopsis thaliana reference genome.</title>
        <authorList>
            <person name="Cheng C.Y."/>
            <person name="Krishnakumar V."/>
            <person name="Chan A.P."/>
            <person name="Thibaud-Nissen F."/>
            <person name="Schobel S."/>
            <person name="Town C.D."/>
        </authorList>
    </citation>
    <scope>GENOME REANNOTATION</scope>
    <source>
        <strain evidence="3">cv. Columbia</strain>
    </source>
</reference>
<keyword evidence="3" id="KW-1185">Reference proteome</keyword>
<dbReference type="FunCoup" id="A0A1P8BED2">
    <property type="interactions" value="1"/>
</dbReference>
<dbReference type="RefSeq" id="NP_001331602.1">
    <property type="nucleotide sequence ID" value="NM_001343768.1"/>
</dbReference>
<dbReference type="InParanoid" id="A0A1P8BED2"/>
<dbReference type="Araport" id="AT5G22796"/>
<accession>A0A1P8BED2</accession>
<sequence length="58" mass="6602">MELSLKKVYYFVHSVSNILYKLEALPEDSRRASSSSILRRSASHELPPLKALQSVAKR</sequence>
<dbReference type="ExpressionAtlas" id="A0A1P8BED2">
    <property type="expression patterns" value="baseline and differential"/>
</dbReference>
<protein>
    <submittedName>
        <fullName evidence="2">Uncharacterized protein</fullName>
    </submittedName>
</protein>
<dbReference type="TAIR" id="AT5G22796"/>
<gene>
    <name evidence="1 2" type="ordered locus">At5g22796</name>
</gene>
<dbReference type="Proteomes" id="UP000006548">
    <property type="component" value="Chromosome 5"/>
</dbReference>
<evidence type="ECO:0000313" key="3">
    <source>
        <dbReference type="Proteomes" id="UP000006548"/>
    </source>
</evidence>
<reference evidence="2 3" key="1">
    <citation type="journal article" date="2000" name="Nature">
        <title>Sequence and analysis of chromosome 5 of the plant Arabidopsis thaliana.</title>
        <authorList>
            <consortium name="Kazusa DNA Research Institute"/>
            <consortium name="Cold Spring Harbor and Washington University in St Louis Sequencing Consortium"/>
            <consortium name="European Union Arabidopsis Genome Sequencing Consortium"/>
            <person name="Tabata S."/>
            <person name="Kaneko T."/>
            <person name="Nakamura Y."/>
            <person name="Kotani H."/>
            <person name="Kato T."/>
            <person name="Asamizu E."/>
            <person name="Miyajima N."/>
            <person name="Sasamoto S."/>
            <person name="Kimura T."/>
            <person name="Hosouchi T."/>
            <person name="Kawashima K."/>
            <person name="Kohara M."/>
            <person name="Matsumoto M."/>
            <person name="Matsuno A."/>
            <person name="Muraki A."/>
            <person name="Nakayama S."/>
            <person name="Nakazaki N."/>
            <person name="Naruo K."/>
            <person name="Okumura S."/>
            <person name="Shinpo S."/>
            <person name="Takeuchi C."/>
            <person name="Wada T."/>
            <person name="Watanabe A."/>
            <person name="Yamada M."/>
            <person name="Yasuda M."/>
            <person name="Sato S."/>
            <person name="de la Bastide M."/>
            <person name="Huang E."/>
            <person name="Spiegel L."/>
            <person name="Gnoj L."/>
            <person name="O'Shaughnessy A."/>
            <person name="Preston R."/>
            <person name="Habermann K."/>
            <person name="Murray J."/>
            <person name="Johnson D."/>
            <person name="Rohlfing T."/>
            <person name="Nelson J."/>
            <person name="Stoneking T."/>
            <person name="Pepin K."/>
            <person name="Spieth J."/>
            <person name="Sekhon M."/>
            <person name="Armstrong J."/>
            <person name="Becker M."/>
            <person name="Belter E."/>
            <person name="Cordum H."/>
            <person name="Cordes M."/>
            <person name="Courtney L."/>
            <person name="Courtney W."/>
            <person name="Dante M."/>
            <person name="Du H."/>
            <person name="Edwards J."/>
            <person name="Fryman J."/>
            <person name="Haakensen B."/>
            <person name="Lamar E."/>
            <person name="Latreille P."/>
            <person name="Leonard S."/>
            <person name="Meyer R."/>
            <person name="Mulvaney E."/>
            <person name="Ozersky P."/>
            <person name="Riley A."/>
            <person name="Strowmatt C."/>
            <person name="Wagner-McPherson C."/>
            <person name="Wollam A."/>
            <person name="Yoakum M."/>
            <person name="Bell M."/>
            <person name="Dedhia N."/>
            <person name="Parnell L."/>
            <person name="Shah R."/>
            <person name="Rodriguez M."/>
            <person name="See L.H."/>
            <person name="Vil D."/>
            <person name="Baker J."/>
            <person name="Kirchoff K."/>
            <person name="Toth K."/>
            <person name="King L."/>
            <person name="Bahret A."/>
            <person name="Miller B."/>
            <person name="Marra M."/>
            <person name="Martienssen R."/>
            <person name="McCombie W.R."/>
            <person name="Wilson R.K."/>
            <person name="Murphy G."/>
            <person name="Bancroft I."/>
            <person name="Volckaert G."/>
            <person name="Wambutt R."/>
            <person name="Dusterhoft A."/>
            <person name="Stiekema W."/>
            <person name="Pohl T."/>
            <person name="Entian K.D."/>
            <person name="Terryn N."/>
            <person name="Hartley N."/>
            <person name="Bent E."/>
            <person name="Johnson S."/>
            <person name="Langham S.A."/>
            <person name="McCullagh B."/>
            <person name="Robben J."/>
            <person name="Grymonprez B."/>
            <person name="Zimmermann W."/>
            <person name="Ramsperger U."/>
            <person name="Wedler H."/>
            <person name="Balke K."/>
            <person name="Wedler E."/>
            <person name="Peters S."/>
            <person name="van Staveren M."/>
            <person name="Dirkse W."/>
            <person name="Mooijman P."/>
            <person name="Lankhorst R.K."/>
            <person name="Weitzenegger T."/>
            <person name="Bothe G."/>
            <person name="Rose M."/>
            <person name="Hauf J."/>
            <person name="Berneiser S."/>
            <person name="Hempel S."/>
            <person name="Feldpausch M."/>
            <person name="Lamberth S."/>
            <person name="Villarroel R."/>
            <person name="Gielen J."/>
            <person name="Ardiles W."/>
            <person name="Bents O."/>
            <person name="Lemcke K."/>
            <person name="Kolesov G."/>
            <person name="Mayer K."/>
            <person name="Rudd S."/>
            <person name="Schoof H."/>
            <person name="Schueller C."/>
            <person name="Zaccaria P."/>
            <person name="Mewes H.W."/>
            <person name="Bevan M."/>
            <person name="Fransz P."/>
        </authorList>
    </citation>
    <scope>NUCLEOTIDE SEQUENCE [LARGE SCALE GENOMIC DNA]</scope>
    <source>
        <strain evidence="3">cv. Columbia</strain>
    </source>
</reference>
<evidence type="ECO:0000313" key="2">
    <source>
        <dbReference type="EMBL" id="ANM69958.1"/>
    </source>
</evidence>
<name>A0A1P8BED2_ARATH</name>
<proteinExistence type="predicted"/>
<dbReference type="GeneID" id="28721188"/>